<dbReference type="InterPro" id="IPR000792">
    <property type="entry name" value="Tscrpt_reg_LuxR_C"/>
</dbReference>
<sequence length="154" mass="17213">MSSRCPTYSTPILHRRGGSDKPIARRSSGKFTKTERLVLELSGNGDKAEAIASRLGRSVKTIEYNQHQIRQKLGASSQVEVQRLIRERISESVATALDTVESDIDRMIEELADVRQRLWQARRVLNQSVADAYESALELKESIDPLAEPVHGDA</sequence>
<dbReference type="GO" id="GO:0003677">
    <property type="term" value="F:DNA binding"/>
    <property type="evidence" value="ECO:0007669"/>
    <property type="project" value="InterPro"/>
</dbReference>
<gene>
    <name evidence="3" type="ORF">Pan216_25210</name>
</gene>
<dbReference type="AlphaFoldDB" id="A0A518B3U3"/>
<dbReference type="PROSITE" id="PS50043">
    <property type="entry name" value="HTH_LUXR_2"/>
    <property type="match status" value="1"/>
</dbReference>
<dbReference type="Gene3D" id="1.10.10.10">
    <property type="entry name" value="Winged helix-like DNA-binding domain superfamily/Winged helix DNA-binding domain"/>
    <property type="match status" value="1"/>
</dbReference>
<dbReference type="CDD" id="cd06170">
    <property type="entry name" value="LuxR_C_like"/>
    <property type="match status" value="1"/>
</dbReference>
<dbReference type="SMART" id="SM00421">
    <property type="entry name" value="HTH_LUXR"/>
    <property type="match status" value="1"/>
</dbReference>
<dbReference type="InterPro" id="IPR036388">
    <property type="entry name" value="WH-like_DNA-bd_sf"/>
</dbReference>
<evidence type="ECO:0000256" key="1">
    <source>
        <dbReference type="SAM" id="MobiDB-lite"/>
    </source>
</evidence>
<accession>A0A518B3U3</accession>
<dbReference type="Proteomes" id="UP000317093">
    <property type="component" value="Chromosome"/>
</dbReference>
<evidence type="ECO:0000313" key="4">
    <source>
        <dbReference type="Proteomes" id="UP000317093"/>
    </source>
</evidence>
<feature type="compositionally biased region" description="Polar residues" evidence="1">
    <location>
        <begin position="1"/>
        <end position="10"/>
    </location>
</feature>
<name>A0A518B3U3_9BACT</name>
<dbReference type="RefSeq" id="WP_145258224.1">
    <property type="nucleotide sequence ID" value="NZ_CP036279.1"/>
</dbReference>
<evidence type="ECO:0000259" key="2">
    <source>
        <dbReference type="PROSITE" id="PS50043"/>
    </source>
</evidence>
<proteinExistence type="predicted"/>
<keyword evidence="4" id="KW-1185">Reference proteome</keyword>
<dbReference type="EMBL" id="CP036279">
    <property type="protein sequence ID" value="QDU61660.1"/>
    <property type="molecule type" value="Genomic_DNA"/>
</dbReference>
<protein>
    <submittedName>
        <fullName evidence="3">Bacterial regulatory protein, luxR family</fullName>
    </submittedName>
</protein>
<dbReference type="InterPro" id="IPR016032">
    <property type="entry name" value="Sig_transdc_resp-reg_C-effctor"/>
</dbReference>
<dbReference type="KEGG" id="knv:Pan216_25210"/>
<dbReference type="SUPFAM" id="SSF46894">
    <property type="entry name" value="C-terminal effector domain of the bipartite response regulators"/>
    <property type="match status" value="1"/>
</dbReference>
<dbReference type="GO" id="GO:0006355">
    <property type="term" value="P:regulation of DNA-templated transcription"/>
    <property type="evidence" value="ECO:0007669"/>
    <property type="project" value="InterPro"/>
</dbReference>
<reference evidence="3 4" key="1">
    <citation type="submission" date="2019-02" db="EMBL/GenBank/DDBJ databases">
        <title>Deep-cultivation of Planctomycetes and their phenomic and genomic characterization uncovers novel biology.</title>
        <authorList>
            <person name="Wiegand S."/>
            <person name="Jogler M."/>
            <person name="Boedeker C."/>
            <person name="Pinto D."/>
            <person name="Vollmers J."/>
            <person name="Rivas-Marin E."/>
            <person name="Kohn T."/>
            <person name="Peeters S.H."/>
            <person name="Heuer A."/>
            <person name="Rast P."/>
            <person name="Oberbeckmann S."/>
            <person name="Bunk B."/>
            <person name="Jeske O."/>
            <person name="Meyerdierks A."/>
            <person name="Storesund J.E."/>
            <person name="Kallscheuer N."/>
            <person name="Luecker S."/>
            <person name="Lage O.M."/>
            <person name="Pohl T."/>
            <person name="Merkel B.J."/>
            <person name="Hornburger P."/>
            <person name="Mueller R.-W."/>
            <person name="Bruemmer F."/>
            <person name="Labrenz M."/>
            <person name="Spormann A.M."/>
            <person name="Op den Camp H."/>
            <person name="Overmann J."/>
            <person name="Amann R."/>
            <person name="Jetten M.S.M."/>
            <person name="Mascher T."/>
            <person name="Medema M.H."/>
            <person name="Devos D.P."/>
            <person name="Kaster A.-K."/>
            <person name="Ovreas L."/>
            <person name="Rohde M."/>
            <person name="Galperin M.Y."/>
            <person name="Jogler C."/>
        </authorList>
    </citation>
    <scope>NUCLEOTIDE SEQUENCE [LARGE SCALE GENOMIC DNA]</scope>
    <source>
        <strain evidence="3 4">Pan216</strain>
    </source>
</reference>
<organism evidence="3 4">
    <name type="scientific">Kolteria novifilia</name>
    <dbReference type="NCBI Taxonomy" id="2527975"/>
    <lineage>
        <taxon>Bacteria</taxon>
        <taxon>Pseudomonadati</taxon>
        <taxon>Planctomycetota</taxon>
        <taxon>Planctomycetia</taxon>
        <taxon>Kolteriales</taxon>
        <taxon>Kolteriaceae</taxon>
        <taxon>Kolteria</taxon>
    </lineage>
</organism>
<evidence type="ECO:0000313" key="3">
    <source>
        <dbReference type="EMBL" id="QDU61660.1"/>
    </source>
</evidence>
<feature type="region of interest" description="Disordered" evidence="1">
    <location>
        <begin position="1"/>
        <end position="28"/>
    </location>
</feature>
<feature type="domain" description="HTH luxR-type" evidence="2">
    <location>
        <begin position="24"/>
        <end position="88"/>
    </location>
</feature>
<dbReference type="Pfam" id="PF00196">
    <property type="entry name" value="GerE"/>
    <property type="match status" value="1"/>
</dbReference>